<keyword evidence="3" id="KW-1185">Reference proteome</keyword>
<protein>
    <submittedName>
        <fullName evidence="2">Methyltransferase, FkbM family</fullName>
    </submittedName>
</protein>
<dbReference type="OrthoDB" id="823440at2"/>
<evidence type="ECO:0000313" key="2">
    <source>
        <dbReference type="EMBL" id="SFB83570.1"/>
    </source>
</evidence>
<reference evidence="2 3" key="1">
    <citation type="submission" date="2016-10" db="EMBL/GenBank/DDBJ databases">
        <authorList>
            <person name="de Groot N.N."/>
        </authorList>
    </citation>
    <scope>NUCLEOTIDE SEQUENCE [LARGE SCALE GENOMIC DNA]</scope>
    <source>
        <strain evidence="2 3">DSM 18438</strain>
    </source>
</reference>
<name>A0A1I1EF21_9GAMM</name>
<dbReference type="AlphaFoldDB" id="A0A1I1EF21"/>
<accession>A0A1I1EF21</accession>
<dbReference type="RefSeq" id="WP_091958477.1">
    <property type="nucleotide sequence ID" value="NZ_FOLH01000001.1"/>
</dbReference>
<dbReference type="GO" id="GO:0032259">
    <property type="term" value="P:methylation"/>
    <property type="evidence" value="ECO:0007669"/>
    <property type="project" value="UniProtKB-KW"/>
</dbReference>
<gene>
    <name evidence="2" type="ORF">SAMN05660443_0441</name>
</gene>
<evidence type="ECO:0000256" key="1">
    <source>
        <dbReference type="SAM" id="Coils"/>
    </source>
</evidence>
<dbReference type="GO" id="GO:0008168">
    <property type="term" value="F:methyltransferase activity"/>
    <property type="evidence" value="ECO:0007669"/>
    <property type="project" value="UniProtKB-KW"/>
</dbReference>
<organism evidence="2 3">
    <name type="scientific">Marinospirillum celere</name>
    <dbReference type="NCBI Taxonomy" id="1122252"/>
    <lineage>
        <taxon>Bacteria</taxon>
        <taxon>Pseudomonadati</taxon>
        <taxon>Pseudomonadota</taxon>
        <taxon>Gammaproteobacteria</taxon>
        <taxon>Oceanospirillales</taxon>
        <taxon>Oceanospirillaceae</taxon>
        <taxon>Marinospirillum</taxon>
    </lineage>
</organism>
<keyword evidence="1" id="KW-0175">Coiled coil</keyword>
<keyword evidence="2" id="KW-0808">Transferase</keyword>
<keyword evidence="2" id="KW-0489">Methyltransferase</keyword>
<dbReference type="STRING" id="1122252.SAMN05660443_0441"/>
<evidence type="ECO:0000313" key="3">
    <source>
        <dbReference type="Proteomes" id="UP000199058"/>
    </source>
</evidence>
<dbReference type="Proteomes" id="UP000199058">
    <property type="component" value="Unassembled WGS sequence"/>
</dbReference>
<proteinExistence type="predicted"/>
<dbReference type="EMBL" id="FOLH01000001">
    <property type="protein sequence ID" value="SFB83570.1"/>
    <property type="molecule type" value="Genomic_DNA"/>
</dbReference>
<feature type="coiled-coil region" evidence="1">
    <location>
        <begin position="203"/>
        <end position="297"/>
    </location>
</feature>
<sequence length="315" mass="36493">MPTLIYAAAGQLETLKAELKKPYTRILAFVPHPQLQEELQHLAKEHKHLQLRTQALAPESGQASLHLMNLPAASSLEKPTGIKRLYPNLSQQKEVPVDTLSIEQVVTEARLDQEKDNTLILETNGQEEAILQALVNSQQLQHFKNIQVRVGQEPLFEKAATADGLNKFLNKRAYQQQSQKQRDPEHPLLNFKLNYQLLSDQKVKKIKTENEALKEELSKAKQERDLAQKERDQLQQQQEKLQKEFELACQEKDSQLSKKEKKSKQQQEQLAELQIRSQRLENENYQLNKTQEQLTQEFYKAQGQLELLQQLIKIP</sequence>